<evidence type="ECO:0000256" key="5">
    <source>
        <dbReference type="ARBA" id="ARBA00022723"/>
    </source>
</evidence>
<dbReference type="CDD" id="cd15900">
    <property type="entry name" value="EFh_MICU"/>
    <property type="match status" value="1"/>
</dbReference>
<dbReference type="Proteomes" id="UP001152320">
    <property type="component" value="Chromosome 20"/>
</dbReference>
<organism evidence="17 18">
    <name type="scientific">Holothuria leucospilota</name>
    <name type="common">Black long sea cucumber</name>
    <name type="synonym">Mertensiothuria leucospilota</name>
    <dbReference type="NCBI Taxonomy" id="206669"/>
    <lineage>
        <taxon>Eukaryota</taxon>
        <taxon>Metazoa</taxon>
        <taxon>Echinodermata</taxon>
        <taxon>Eleutherozoa</taxon>
        <taxon>Echinozoa</taxon>
        <taxon>Holothuroidea</taxon>
        <taxon>Aspidochirotacea</taxon>
        <taxon>Aspidochirotida</taxon>
        <taxon>Holothuriidae</taxon>
        <taxon>Holothuria</taxon>
    </lineage>
</organism>
<evidence type="ECO:0000256" key="7">
    <source>
        <dbReference type="ARBA" id="ARBA00022792"/>
    </source>
</evidence>
<evidence type="ECO:0000259" key="16">
    <source>
        <dbReference type="PROSITE" id="PS50222"/>
    </source>
</evidence>
<evidence type="ECO:0000256" key="13">
    <source>
        <dbReference type="ARBA" id="ARBA00038333"/>
    </source>
</evidence>
<evidence type="ECO:0000256" key="15">
    <source>
        <dbReference type="SAM" id="Phobius"/>
    </source>
</evidence>
<accession>A0A9Q1BEZ1</accession>
<dbReference type="InterPro" id="IPR011992">
    <property type="entry name" value="EF-hand-dom_pair"/>
</dbReference>
<keyword evidence="10" id="KW-0406">Ion transport</keyword>
<dbReference type="GO" id="GO:0005509">
    <property type="term" value="F:calcium ion binding"/>
    <property type="evidence" value="ECO:0007669"/>
    <property type="project" value="InterPro"/>
</dbReference>
<evidence type="ECO:0000256" key="12">
    <source>
        <dbReference type="ARBA" id="ARBA00023136"/>
    </source>
</evidence>
<dbReference type="OrthoDB" id="10056860at2759"/>
<evidence type="ECO:0000256" key="1">
    <source>
        <dbReference type="ARBA" id="ARBA00004273"/>
    </source>
</evidence>
<evidence type="ECO:0000256" key="14">
    <source>
        <dbReference type="SAM" id="MobiDB-lite"/>
    </source>
</evidence>
<dbReference type="PANTHER" id="PTHR12294">
    <property type="entry name" value="EF HAND DOMAIN FAMILY A1,A2-RELATED"/>
    <property type="match status" value="1"/>
</dbReference>
<dbReference type="AlphaFoldDB" id="A0A9Q1BEZ1"/>
<dbReference type="InterPro" id="IPR039800">
    <property type="entry name" value="MICU1/2/3"/>
</dbReference>
<sequence>MFRIITRRTLQVIAQHQWRNVTSSAKQTSESNAWPVKYMVALLGAGGGIVTGGMLWERSMHAAVKTVEEENSKEVTEAATDEEDSPEDGEKKKKKGPGFRDRKVIEYENRIRAYSTPDKIFRYFATLRAVLDNGESEIYMTPEDFIRSITPDEKQPDGLGLDQFKKIDPGRYKATSEHSWDEDSIFNILGDCGLISFTDYMFLLTVLSTPERHFEIAFRLFDLNGDGEVQVDEFQQVTDVIRAQTATGKRHRDRTTTGNVIGKIPHSSLTTYFFGKNLDKKLTIADFLAFHRKLRKDLLKLEFNKFEPEDGRIQERCLAKFLIVHANLPQQKRSRMVKRVKKRFAEDPKGITFEELEALQKFLSNVNDINTALSFYHVAGADIDPVTLRHVAKMVGGSDLSERVVEVIYTMFDENDDGKLSHKELISVMKHRLQRGLDKSKELGLSRILEAMWKCAKKTSTGYFD</sequence>
<dbReference type="GO" id="GO:1990246">
    <property type="term" value="C:uniplex complex"/>
    <property type="evidence" value="ECO:0007669"/>
    <property type="project" value="TreeGrafter"/>
</dbReference>
<keyword evidence="4" id="KW-0109">Calcium transport</keyword>
<dbReference type="PROSITE" id="PS00018">
    <property type="entry name" value="EF_HAND_1"/>
    <property type="match status" value="2"/>
</dbReference>
<dbReference type="EMBL" id="JAIZAY010000020">
    <property type="protein sequence ID" value="KAJ8022998.1"/>
    <property type="molecule type" value="Genomic_DNA"/>
</dbReference>
<dbReference type="SMART" id="SM00054">
    <property type="entry name" value="EFh"/>
    <property type="match status" value="2"/>
</dbReference>
<dbReference type="GO" id="GO:0051560">
    <property type="term" value="P:mitochondrial calcium ion homeostasis"/>
    <property type="evidence" value="ECO:0007669"/>
    <property type="project" value="TreeGrafter"/>
</dbReference>
<dbReference type="Pfam" id="PF13833">
    <property type="entry name" value="EF-hand_8"/>
    <property type="match status" value="1"/>
</dbReference>
<dbReference type="GO" id="GO:0036444">
    <property type="term" value="P:calcium import into the mitochondrion"/>
    <property type="evidence" value="ECO:0007669"/>
    <property type="project" value="TreeGrafter"/>
</dbReference>
<name>A0A9Q1BEZ1_HOLLE</name>
<comment type="similarity">
    <text evidence="13">Belongs to the MICU1 family. MICU1 subfamily.</text>
</comment>
<evidence type="ECO:0000256" key="4">
    <source>
        <dbReference type="ARBA" id="ARBA00022568"/>
    </source>
</evidence>
<keyword evidence="11" id="KW-0496">Mitochondrion</keyword>
<comment type="caution">
    <text evidence="17">The sequence shown here is derived from an EMBL/GenBank/DDBJ whole genome shotgun (WGS) entry which is preliminary data.</text>
</comment>
<keyword evidence="8" id="KW-0106">Calcium</keyword>
<feature type="region of interest" description="Disordered" evidence="14">
    <location>
        <begin position="67"/>
        <end position="97"/>
    </location>
</feature>
<keyword evidence="7" id="KW-0999">Mitochondrion inner membrane</keyword>
<feature type="transmembrane region" description="Helical" evidence="15">
    <location>
        <begin position="38"/>
        <end position="56"/>
    </location>
</feature>
<keyword evidence="9" id="KW-0809">Transit peptide</keyword>
<keyword evidence="3" id="KW-0813">Transport</keyword>
<reference evidence="17" key="1">
    <citation type="submission" date="2021-10" db="EMBL/GenBank/DDBJ databases">
        <title>Tropical sea cucumber genome reveals ecological adaptation and Cuvierian tubules defense mechanism.</title>
        <authorList>
            <person name="Chen T."/>
        </authorList>
    </citation>
    <scope>NUCLEOTIDE SEQUENCE</scope>
    <source>
        <strain evidence="17">Nanhai2018</strain>
        <tissue evidence="17">Muscle</tissue>
    </source>
</reference>
<keyword evidence="5" id="KW-0479">Metal-binding</keyword>
<keyword evidence="12 15" id="KW-0472">Membrane</keyword>
<keyword evidence="6" id="KW-0677">Repeat</keyword>
<dbReference type="GO" id="GO:0005758">
    <property type="term" value="C:mitochondrial intermembrane space"/>
    <property type="evidence" value="ECO:0007669"/>
    <property type="project" value="UniProtKB-SubCell"/>
</dbReference>
<keyword evidence="18" id="KW-1185">Reference proteome</keyword>
<feature type="domain" description="EF-hand" evidence="16">
    <location>
        <begin position="209"/>
        <end position="244"/>
    </location>
</feature>
<proteinExistence type="inferred from homology"/>
<evidence type="ECO:0000256" key="10">
    <source>
        <dbReference type="ARBA" id="ARBA00023065"/>
    </source>
</evidence>
<evidence type="ECO:0000256" key="2">
    <source>
        <dbReference type="ARBA" id="ARBA00004569"/>
    </source>
</evidence>
<evidence type="ECO:0000256" key="11">
    <source>
        <dbReference type="ARBA" id="ARBA00023128"/>
    </source>
</evidence>
<gene>
    <name evidence="17" type="ORF">HOLleu_38052</name>
</gene>
<dbReference type="PANTHER" id="PTHR12294:SF1">
    <property type="entry name" value="CALCIUM UPTAKE PROTEIN 1, MITOCHONDRIAL"/>
    <property type="match status" value="1"/>
</dbReference>
<evidence type="ECO:0000313" key="17">
    <source>
        <dbReference type="EMBL" id="KAJ8022998.1"/>
    </source>
</evidence>
<dbReference type="InterPro" id="IPR018247">
    <property type="entry name" value="EF_Hand_1_Ca_BS"/>
</dbReference>
<dbReference type="Pfam" id="PF13202">
    <property type="entry name" value="EF-hand_5"/>
    <property type="match status" value="1"/>
</dbReference>
<dbReference type="Gene3D" id="1.10.238.10">
    <property type="entry name" value="EF-hand"/>
    <property type="match status" value="2"/>
</dbReference>
<protein>
    <submittedName>
        <fullName evidence="17">Calcium uptake protein 1, mitochondrial</fullName>
    </submittedName>
</protein>
<feature type="domain" description="EF-hand" evidence="16">
    <location>
        <begin position="400"/>
        <end position="435"/>
    </location>
</feature>
<feature type="compositionally biased region" description="Basic and acidic residues" evidence="14">
    <location>
        <begin position="67"/>
        <end position="76"/>
    </location>
</feature>
<evidence type="ECO:0000256" key="8">
    <source>
        <dbReference type="ARBA" id="ARBA00022837"/>
    </source>
</evidence>
<keyword evidence="15" id="KW-0812">Transmembrane</keyword>
<evidence type="ECO:0000313" key="18">
    <source>
        <dbReference type="Proteomes" id="UP001152320"/>
    </source>
</evidence>
<comment type="subcellular location">
    <subcellularLocation>
        <location evidence="1">Mitochondrion inner membrane</location>
    </subcellularLocation>
    <subcellularLocation>
        <location evidence="2">Mitochondrion intermembrane space</location>
    </subcellularLocation>
</comment>
<dbReference type="InterPro" id="IPR002048">
    <property type="entry name" value="EF_hand_dom"/>
</dbReference>
<dbReference type="SUPFAM" id="SSF47473">
    <property type="entry name" value="EF-hand"/>
    <property type="match status" value="2"/>
</dbReference>
<evidence type="ECO:0000256" key="9">
    <source>
        <dbReference type="ARBA" id="ARBA00022946"/>
    </source>
</evidence>
<evidence type="ECO:0000256" key="3">
    <source>
        <dbReference type="ARBA" id="ARBA00022448"/>
    </source>
</evidence>
<dbReference type="PROSITE" id="PS50222">
    <property type="entry name" value="EF_HAND_2"/>
    <property type="match status" value="2"/>
</dbReference>
<evidence type="ECO:0000256" key="6">
    <source>
        <dbReference type="ARBA" id="ARBA00022737"/>
    </source>
</evidence>
<keyword evidence="15" id="KW-1133">Transmembrane helix</keyword>